<dbReference type="Proteomes" id="UP000831782">
    <property type="component" value="Chromosome"/>
</dbReference>
<evidence type="ECO:0008006" key="4">
    <source>
        <dbReference type="Google" id="ProtNLM"/>
    </source>
</evidence>
<dbReference type="RefSeq" id="WP_244719908.1">
    <property type="nucleotide sequence ID" value="NZ_CP095072.1"/>
</dbReference>
<keyword evidence="1" id="KW-1133">Transmembrane helix</keyword>
<reference evidence="2 3" key="1">
    <citation type="submission" date="2022-04" db="EMBL/GenBank/DDBJ databases">
        <title>Gracilibacillus sp. isolated from saltern.</title>
        <authorList>
            <person name="Won M."/>
            <person name="Lee C.-M."/>
            <person name="Woen H.-Y."/>
            <person name="Kwon S.-W."/>
        </authorList>
    </citation>
    <scope>NUCLEOTIDE SEQUENCE [LARGE SCALE GENOMIC DNA]</scope>
    <source>
        <strain evidence="2 3">SSWR10-1</strain>
    </source>
</reference>
<name>A0ABY4EX31_9BACI</name>
<gene>
    <name evidence="2" type="ORF">MUN88_01210</name>
</gene>
<feature type="transmembrane region" description="Helical" evidence="1">
    <location>
        <begin position="84"/>
        <end position="105"/>
    </location>
</feature>
<keyword evidence="1" id="KW-0472">Membrane</keyword>
<sequence length="131" mass="15376">MTDQKDNKGYSFTYHSVSKQKIRSEVEQIRLQYMDENVNIDKMEQLRALDKKVKVPALIIFYFLVVLGIFIIGSGLSLWLVKDYLFFGLINIAFGFIVLFLAYPINQKILKRRKQKYSSRIIKLCDDVLES</sequence>
<accession>A0ABY4EX31</accession>
<keyword evidence="3" id="KW-1185">Reference proteome</keyword>
<protein>
    <recommendedName>
        <fullName evidence="4">Holin-X, holin superfamily III</fullName>
    </recommendedName>
</protein>
<dbReference type="EMBL" id="CP095072">
    <property type="protein sequence ID" value="UOQ48808.1"/>
    <property type="molecule type" value="Genomic_DNA"/>
</dbReference>
<keyword evidence="1" id="KW-0812">Transmembrane</keyword>
<evidence type="ECO:0000313" key="3">
    <source>
        <dbReference type="Proteomes" id="UP000831782"/>
    </source>
</evidence>
<evidence type="ECO:0000313" key="2">
    <source>
        <dbReference type="EMBL" id="UOQ48808.1"/>
    </source>
</evidence>
<feature type="transmembrane region" description="Helical" evidence="1">
    <location>
        <begin position="55"/>
        <end position="78"/>
    </location>
</feature>
<evidence type="ECO:0000256" key="1">
    <source>
        <dbReference type="SAM" id="Phobius"/>
    </source>
</evidence>
<proteinExistence type="predicted"/>
<organism evidence="2 3">
    <name type="scientific">Gracilibacillus caseinilyticus</name>
    <dbReference type="NCBI Taxonomy" id="2932256"/>
    <lineage>
        <taxon>Bacteria</taxon>
        <taxon>Bacillati</taxon>
        <taxon>Bacillota</taxon>
        <taxon>Bacilli</taxon>
        <taxon>Bacillales</taxon>
        <taxon>Bacillaceae</taxon>
        <taxon>Gracilibacillus</taxon>
    </lineage>
</organism>